<keyword evidence="1" id="KW-0472">Membrane</keyword>
<dbReference type="OrthoDB" id="408152at2759"/>
<keyword evidence="1" id="KW-1133">Transmembrane helix</keyword>
<name>A0A6A6ZEZ2_9PLEO</name>
<proteinExistence type="predicted"/>
<feature type="transmembrane region" description="Helical" evidence="1">
    <location>
        <begin position="242"/>
        <end position="259"/>
    </location>
</feature>
<protein>
    <recommendedName>
        <fullName evidence="4">NAD dependent epimerase/dehydratase</fullName>
    </recommendedName>
</protein>
<dbReference type="PANTHER" id="PTHR36978:SF3">
    <property type="entry name" value="P-LOOP CONTAINING NUCLEOSIDE TRIPHOSPHATE HYDROLASE PROTEIN"/>
    <property type="match status" value="1"/>
</dbReference>
<dbReference type="EMBL" id="MU006248">
    <property type="protein sequence ID" value="KAF2818884.1"/>
    <property type="molecule type" value="Genomic_DNA"/>
</dbReference>
<keyword evidence="1" id="KW-0812">Transmembrane</keyword>
<dbReference type="SUPFAM" id="SSF52540">
    <property type="entry name" value="P-loop containing nucleoside triphosphate hydrolases"/>
    <property type="match status" value="1"/>
</dbReference>
<evidence type="ECO:0000313" key="3">
    <source>
        <dbReference type="Proteomes" id="UP000799424"/>
    </source>
</evidence>
<evidence type="ECO:0000256" key="1">
    <source>
        <dbReference type="SAM" id="Phobius"/>
    </source>
</evidence>
<dbReference type="PANTHER" id="PTHR36978">
    <property type="entry name" value="P-LOOP CONTAINING NUCLEOTIDE TRIPHOSPHATE HYDROLASE"/>
    <property type="match status" value="1"/>
</dbReference>
<dbReference type="InterPro" id="IPR040632">
    <property type="entry name" value="Sulfotransfer_4"/>
</dbReference>
<reference evidence="2" key="1">
    <citation type="journal article" date="2020" name="Stud. Mycol.">
        <title>101 Dothideomycetes genomes: a test case for predicting lifestyles and emergence of pathogens.</title>
        <authorList>
            <person name="Haridas S."/>
            <person name="Albert R."/>
            <person name="Binder M."/>
            <person name="Bloem J."/>
            <person name="Labutti K."/>
            <person name="Salamov A."/>
            <person name="Andreopoulos B."/>
            <person name="Baker S."/>
            <person name="Barry K."/>
            <person name="Bills G."/>
            <person name="Bluhm B."/>
            <person name="Cannon C."/>
            <person name="Castanera R."/>
            <person name="Culley D."/>
            <person name="Daum C."/>
            <person name="Ezra D."/>
            <person name="Gonzalez J."/>
            <person name="Henrissat B."/>
            <person name="Kuo A."/>
            <person name="Liang C."/>
            <person name="Lipzen A."/>
            <person name="Lutzoni F."/>
            <person name="Magnuson J."/>
            <person name="Mondo S."/>
            <person name="Nolan M."/>
            <person name="Ohm R."/>
            <person name="Pangilinan J."/>
            <person name="Park H.-J."/>
            <person name="Ramirez L."/>
            <person name="Alfaro M."/>
            <person name="Sun H."/>
            <person name="Tritt A."/>
            <person name="Yoshinaga Y."/>
            <person name="Zwiers L.-H."/>
            <person name="Turgeon B."/>
            <person name="Goodwin S."/>
            <person name="Spatafora J."/>
            <person name="Crous P."/>
            <person name="Grigoriev I."/>
        </authorList>
    </citation>
    <scope>NUCLEOTIDE SEQUENCE</scope>
    <source>
        <strain evidence="2">CBS 113818</strain>
    </source>
</reference>
<accession>A0A6A6ZEZ2</accession>
<dbReference type="Gene3D" id="3.40.50.300">
    <property type="entry name" value="P-loop containing nucleotide triphosphate hydrolases"/>
    <property type="match status" value="1"/>
</dbReference>
<sequence>MGQSPSTPTPGTPFLVIGAGLPRTGTTSLTLALSTLLNGPIYHGGTQCTLGPELEILSWIKLLSHYPPTSPSSRLAVRKILEQRLTGYAGVTDAPCAGLVEELLEIYPDALVICTMRDVDKWEKSMSAIASASTLSYLRLILFLLPTMRYFPSYIDALRAQWVALYGRAEPATRHHWDAHTQYLKRVVPAKQLLFYDVREGWGPLCEALGKEVPEEEFPRVNDSRAIEELARKMVLRGVGRWGILLGSVGVGVGAWLWMRGA</sequence>
<evidence type="ECO:0008006" key="4">
    <source>
        <dbReference type="Google" id="ProtNLM"/>
    </source>
</evidence>
<keyword evidence="3" id="KW-1185">Reference proteome</keyword>
<gene>
    <name evidence="2" type="ORF">CC86DRAFT_472534</name>
</gene>
<evidence type="ECO:0000313" key="2">
    <source>
        <dbReference type="EMBL" id="KAF2818884.1"/>
    </source>
</evidence>
<dbReference type="Proteomes" id="UP000799424">
    <property type="component" value="Unassembled WGS sequence"/>
</dbReference>
<dbReference type="InterPro" id="IPR027417">
    <property type="entry name" value="P-loop_NTPase"/>
</dbReference>
<dbReference type="Pfam" id="PF17784">
    <property type="entry name" value="Sulfotransfer_4"/>
    <property type="match status" value="1"/>
</dbReference>
<organism evidence="2 3">
    <name type="scientific">Ophiobolus disseminans</name>
    <dbReference type="NCBI Taxonomy" id="1469910"/>
    <lineage>
        <taxon>Eukaryota</taxon>
        <taxon>Fungi</taxon>
        <taxon>Dikarya</taxon>
        <taxon>Ascomycota</taxon>
        <taxon>Pezizomycotina</taxon>
        <taxon>Dothideomycetes</taxon>
        <taxon>Pleosporomycetidae</taxon>
        <taxon>Pleosporales</taxon>
        <taxon>Pleosporineae</taxon>
        <taxon>Phaeosphaeriaceae</taxon>
        <taxon>Ophiobolus</taxon>
    </lineage>
</organism>
<dbReference type="AlphaFoldDB" id="A0A6A6ZEZ2"/>